<dbReference type="RefSeq" id="WP_119933184.1">
    <property type="nucleotide sequence ID" value="NZ_JAAVUN010000001.1"/>
</dbReference>
<dbReference type="PANTHER" id="PTHR39430:SF1">
    <property type="entry name" value="PROTEASE"/>
    <property type="match status" value="1"/>
</dbReference>
<keyword evidence="4" id="KW-1185">Reference proteome</keyword>
<keyword evidence="3" id="KW-0482">Metalloprotease</keyword>
<feature type="transmembrane region" description="Helical" evidence="1">
    <location>
        <begin position="255"/>
        <end position="273"/>
    </location>
</feature>
<gene>
    <name evidence="3" type="ORF">GTW58_01505</name>
</gene>
<name>A0A846TJI3_9MICC</name>
<evidence type="ECO:0000259" key="2">
    <source>
        <dbReference type="Pfam" id="PF02517"/>
    </source>
</evidence>
<feature type="transmembrane region" description="Helical" evidence="1">
    <location>
        <begin position="227"/>
        <end position="249"/>
    </location>
</feature>
<dbReference type="InterPro" id="IPR003675">
    <property type="entry name" value="Rce1/LyrA-like_dom"/>
</dbReference>
<feature type="transmembrane region" description="Helical" evidence="1">
    <location>
        <begin position="204"/>
        <end position="222"/>
    </location>
</feature>
<feature type="transmembrane region" description="Helical" evidence="1">
    <location>
        <begin position="141"/>
        <end position="163"/>
    </location>
</feature>
<dbReference type="Proteomes" id="UP000521379">
    <property type="component" value="Unassembled WGS sequence"/>
</dbReference>
<dbReference type="GO" id="GO:0008237">
    <property type="term" value="F:metallopeptidase activity"/>
    <property type="evidence" value="ECO:0007669"/>
    <property type="project" value="UniProtKB-KW"/>
</dbReference>
<dbReference type="AlphaFoldDB" id="A0A846TJI3"/>
<keyword evidence="1" id="KW-0472">Membrane</keyword>
<dbReference type="Pfam" id="PF02517">
    <property type="entry name" value="Rce1-like"/>
    <property type="match status" value="1"/>
</dbReference>
<keyword evidence="1" id="KW-1133">Transmembrane helix</keyword>
<dbReference type="GO" id="GO:0006508">
    <property type="term" value="P:proteolysis"/>
    <property type="evidence" value="ECO:0007669"/>
    <property type="project" value="UniProtKB-KW"/>
</dbReference>
<feature type="transmembrane region" description="Helical" evidence="1">
    <location>
        <begin position="98"/>
        <end position="121"/>
    </location>
</feature>
<sequence>MTTSPVHPRNHPPRLPAWARVLIPVVVFMPLAASPLLALQLPAVRHAADQPTLWGAVTLVAAFGIALTAYLVVSILLVRWVDRRPAAALGLKVTVHGLTGMGVGVLVALLVGVGGTVVADVLGLGRDAAQAADSFLEYPDLALLVLLLGQAFVLQGIGEEVLFRGYLLQTLNKSPRAAVFIAAAAFAVPHLSSQGGQESAVEHLIYLWIPFGFSVSAAALAIRFRSVWAAVGVHGGFHVSTYLCFALGLTLQGPGLWLVLGTAHLVVGVILMAQTPSGRWREIATCGTYTPSAISEPRSRH</sequence>
<evidence type="ECO:0000313" key="3">
    <source>
        <dbReference type="EMBL" id="NKE08643.1"/>
    </source>
</evidence>
<dbReference type="PANTHER" id="PTHR39430">
    <property type="entry name" value="MEMBRANE-ASSOCIATED PROTEASE-RELATED"/>
    <property type="match status" value="1"/>
</dbReference>
<dbReference type="EMBL" id="JAAVUN010000001">
    <property type="protein sequence ID" value="NKE08643.1"/>
    <property type="molecule type" value="Genomic_DNA"/>
</dbReference>
<proteinExistence type="predicted"/>
<evidence type="ECO:0000313" key="4">
    <source>
        <dbReference type="Proteomes" id="UP000521379"/>
    </source>
</evidence>
<dbReference type="GO" id="GO:0004175">
    <property type="term" value="F:endopeptidase activity"/>
    <property type="evidence" value="ECO:0007669"/>
    <property type="project" value="UniProtKB-ARBA"/>
</dbReference>
<accession>A0A846TJI3</accession>
<feature type="transmembrane region" description="Helical" evidence="1">
    <location>
        <begin position="21"/>
        <end position="41"/>
    </location>
</feature>
<feature type="domain" description="CAAX prenyl protease 2/Lysostaphin resistance protein A-like" evidence="2">
    <location>
        <begin position="144"/>
        <end position="238"/>
    </location>
</feature>
<evidence type="ECO:0000256" key="1">
    <source>
        <dbReference type="SAM" id="Phobius"/>
    </source>
</evidence>
<feature type="transmembrane region" description="Helical" evidence="1">
    <location>
        <begin position="175"/>
        <end position="192"/>
    </location>
</feature>
<comment type="caution">
    <text evidence="3">The sequence shown here is derived from an EMBL/GenBank/DDBJ whole genome shotgun (WGS) entry which is preliminary data.</text>
</comment>
<dbReference type="GO" id="GO:0080120">
    <property type="term" value="P:CAAX-box protein maturation"/>
    <property type="evidence" value="ECO:0007669"/>
    <property type="project" value="UniProtKB-ARBA"/>
</dbReference>
<reference evidence="3 4" key="1">
    <citation type="submission" date="2020-02" db="EMBL/GenBank/DDBJ databases">
        <authorList>
            <person name="Sun Q."/>
        </authorList>
    </citation>
    <scope>NUCLEOTIDE SEQUENCE [LARGE SCALE GENOMIC DNA]</scope>
    <source>
        <strain evidence="3 4">YIM 13062</strain>
    </source>
</reference>
<keyword evidence="3" id="KW-0645">Protease</keyword>
<organism evidence="3 4">
    <name type="scientific">Kocuria subflava</name>
    <dbReference type="NCBI Taxonomy" id="1736139"/>
    <lineage>
        <taxon>Bacteria</taxon>
        <taxon>Bacillati</taxon>
        <taxon>Actinomycetota</taxon>
        <taxon>Actinomycetes</taxon>
        <taxon>Micrococcales</taxon>
        <taxon>Micrococcaceae</taxon>
        <taxon>Kocuria</taxon>
    </lineage>
</organism>
<feature type="transmembrane region" description="Helical" evidence="1">
    <location>
        <begin position="53"/>
        <end position="78"/>
    </location>
</feature>
<protein>
    <submittedName>
        <fullName evidence="3">CPBP family intramembrane metalloprotease</fullName>
    </submittedName>
</protein>
<keyword evidence="3" id="KW-0378">Hydrolase</keyword>
<keyword evidence="1" id="KW-0812">Transmembrane</keyword>